<evidence type="ECO:0000256" key="6">
    <source>
        <dbReference type="ARBA" id="ARBA00023136"/>
    </source>
</evidence>
<organism evidence="8 9">
    <name type="scientific">Micromonospora pisi</name>
    <dbReference type="NCBI Taxonomy" id="589240"/>
    <lineage>
        <taxon>Bacteria</taxon>
        <taxon>Bacillati</taxon>
        <taxon>Actinomycetota</taxon>
        <taxon>Actinomycetes</taxon>
        <taxon>Micromonosporales</taxon>
        <taxon>Micromonosporaceae</taxon>
        <taxon>Micromonospora</taxon>
    </lineage>
</organism>
<dbReference type="InterPro" id="IPR003856">
    <property type="entry name" value="LPS_length_determ_N"/>
</dbReference>
<evidence type="ECO:0000256" key="5">
    <source>
        <dbReference type="ARBA" id="ARBA00022989"/>
    </source>
</evidence>
<proteinExistence type="inferred from homology"/>
<comment type="similarity">
    <text evidence="2">Belongs to the CpsC/CapA family.</text>
</comment>
<evidence type="ECO:0000256" key="3">
    <source>
        <dbReference type="ARBA" id="ARBA00022475"/>
    </source>
</evidence>
<keyword evidence="9" id="KW-1185">Reference proteome</keyword>
<comment type="subcellular location">
    <subcellularLocation>
        <location evidence="1">Cell membrane</location>
        <topology evidence="1">Multi-pass membrane protein</topology>
    </subcellularLocation>
</comment>
<dbReference type="Proteomes" id="UP000277671">
    <property type="component" value="Unassembled WGS sequence"/>
</dbReference>
<evidence type="ECO:0000313" key="8">
    <source>
        <dbReference type="EMBL" id="RKR91217.1"/>
    </source>
</evidence>
<protein>
    <submittedName>
        <fullName evidence="8">Subunit length determinant protein</fullName>
    </submittedName>
</protein>
<evidence type="ECO:0000256" key="2">
    <source>
        <dbReference type="ARBA" id="ARBA00006683"/>
    </source>
</evidence>
<evidence type="ECO:0000256" key="4">
    <source>
        <dbReference type="ARBA" id="ARBA00022692"/>
    </source>
</evidence>
<evidence type="ECO:0000313" key="9">
    <source>
        <dbReference type="Proteomes" id="UP000277671"/>
    </source>
</evidence>
<gene>
    <name evidence="8" type="ORF">BDK92_5610</name>
</gene>
<dbReference type="Gene3D" id="1.20.120.330">
    <property type="entry name" value="Nucleotidyltransferases domain 2"/>
    <property type="match status" value="1"/>
</dbReference>
<feature type="domain" description="Polysaccharide chain length determinant N-terminal" evidence="7">
    <location>
        <begin position="3"/>
        <end position="86"/>
    </location>
</feature>
<dbReference type="AlphaFoldDB" id="A0A495JQE1"/>
<dbReference type="GO" id="GO:0005886">
    <property type="term" value="C:plasma membrane"/>
    <property type="evidence" value="ECO:0007669"/>
    <property type="project" value="UniProtKB-SubCell"/>
</dbReference>
<reference evidence="8 9" key="1">
    <citation type="submission" date="2018-10" db="EMBL/GenBank/DDBJ databases">
        <title>Sequencing the genomes of 1000 actinobacteria strains.</title>
        <authorList>
            <person name="Klenk H.-P."/>
        </authorList>
    </citation>
    <scope>NUCLEOTIDE SEQUENCE [LARGE SCALE GENOMIC DNA]</scope>
    <source>
        <strain evidence="8 9">DSM 45175</strain>
    </source>
</reference>
<keyword evidence="3" id="KW-1003">Cell membrane</keyword>
<keyword evidence="6" id="KW-0472">Membrane</keyword>
<dbReference type="InterPro" id="IPR050445">
    <property type="entry name" value="Bact_polysacc_biosynth/exp"/>
</dbReference>
<dbReference type="Pfam" id="PF02706">
    <property type="entry name" value="Wzz"/>
    <property type="match status" value="1"/>
</dbReference>
<keyword evidence="5" id="KW-1133">Transmembrane helix</keyword>
<keyword evidence="4" id="KW-0812">Transmembrane</keyword>
<accession>A0A495JQE1</accession>
<evidence type="ECO:0000256" key="1">
    <source>
        <dbReference type="ARBA" id="ARBA00004651"/>
    </source>
</evidence>
<dbReference type="EMBL" id="RBKT01000001">
    <property type="protein sequence ID" value="RKR91217.1"/>
    <property type="molecule type" value="Genomic_DNA"/>
</dbReference>
<name>A0A495JQE1_9ACTN</name>
<evidence type="ECO:0000259" key="7">
    <source>
        <dbReference type="Pfam" id="PF02706"/>
    </source>
</evidence>
<comment type="caution">
    <text evidence="8">The sequence shown here is derived from an EMBL/GenBank/DDBJ whole genome shotgun (WGS) entry which is preliminary data.</text>
</comment>
<dbReference type="RefSeq" id="WP_170208704.1">
    <property type="nucleotide sequence ID" value="NZ_RBKT01000001.1"/>
</dbReference>
<sequence length="360" mass="36405">MEIVDYLRVARRRLWVLVGVPVLATGAAAGIVLLAPQQYSGTAYVAAPALVGGTAGTQYSGTQAANQFVAAFGAAVTSPRVVADVAGDTGVAPERLRDGLAVTQVGASSQLEVTYTASKRGTVAPVLTATTTRALAFLFSSQVGIATGEVEAANADVTSATKAIGEWEKTNKVSQPDRIYQATLSELTSLRQQQLSMQAVGNGRGADAAAAAIDTAQKKLDELGPKLPDYQALLARRDAATSALAQAREGLQAARAQTQAADPAQVTSIGAVRAVSRLAELVRTALPVAGAGLLLGVLLVGVLELFARGRAAIRPPAQPVTVPAAIAAPEFAAQAGSSAVAAPSVEAVAGPAGTVPAARQ</sequence>
<dbReference type="PANTHER" id="PTHR32309:SF31">
    <property type="entry name" value="CAPSULAR EXOPOLYSACCHARIDE FAMILY"/>
    <property type="match status" value="1"/>
</dbReference>
<dbReference type="PANTHER" id="PTHR32309">
    <property type="entry name" value="TYROSINE-PROTEIN KINASE"/>
    <property type="match status" value="1"/>
</dbReference>